<dbReference type="PROSITE" id="PS50800">
    <property type="entry name" value="SAP"/>
    <property type="match status" value="1"/>
</dbReference>
<dbReference type="Pfam" id="PF02037">
    <property type="entry name" value="SAP"/>
    <property type="match status" value="1"/>
</dbReference>
<dbReference type="InterPro" id="IPR036361">
    <property type="entry name" value="SAP_dom_sf"/>
</dbReference>
<feature type="region of interest" description="Disordered" evidence="1">
    <location>
        <begin position="385"/>
        <end position="550"/>
    </location>
</feature>
<dbReference type="InterPro" id="IPR003034">
    <property type="entry name" value="SAP_dom"/>
</dbReference>
<protein>
    <recommendedName>
        <fullName evidence="2">SAP domain-containing protein</fullName>
    </recommendedName>
</protein>
<dbReference type="SUPFAM" id="SSF68906">
    <property type="entry name" value="SAP domain"/>
    <property type="match status" value="1"/>
</dbReference>
<feature type="compositionally biased region" description="Polar residues" evidence="1">
    <location>
        <begin position="395"/>
        <end position="404"/>
    </location>
</feature>
<sequence>MPASTRARRGAQPQEQVSKVAKPILKSSKRKVRKVGGKANARSSLEGLLLTAAAAAAAGATEWMDSDAPPKYVDSLSAKKTQSTDKDNGSEVTGWSQEDSPKQRSTQNEMAAKMNSPEMPDRKSSSLADFLTPARDASSGSSPAPFFFSPFLSAIKKLTSRKSSASNLIAPALQKLPSFDDEEELAGDACGHSAVKVLEAAAESLLSEQAEIRTETQVPLDPEVTLGETKAAGENENGKVEPDLGLRDEVSRTNTVSALRIKLKAAGLNTNGKKAELVDRVIEAQLQNNQQLPNVPTSAQGPPSASSTRDKPAESNADENRSRKSRARTGSAGQPPATEDKPVEHGRQLNQSRGFERFKSVEPFGQVPKITQALYPEVSLLPDSHTRTGHASLPVSRNSLSRTPQGKAGLEDPQHIVPENRTTSTGNKVELSTVRSVSKKILCDDPQTNEQKRSSASGSRKPATRMARKMSSTGAEIEPAITPNPTPVQPLRLSERKGKPSLAKAASVEGSTPISPVSSGSTVKTRAPSRASSRRSRGISAENVDSAANQKVSAAIERVAERNSSTSNRTSLDITVDQDLFLQRQLEKEMALQKELKQKEILKRTKRSSRPRALEEEVQRTPGYQTPEVAVGTVVPTVPHTIRQERSANFTAANRKPSLVKPNQESAFPSRQPAVSKIPKPSLRTRRGRTDSTMPQAAGTVAKASPDLAKKAIEHPKPTIRKTAIKKASTALQSGSRVKKSQIPKRTTVARR</sequence>
<feature type="region of interest" description="Disordered" evidence="1">
    <location>
        <begin position="288"/>
        <end position="346"/>
    </location>
</feature>
<feature type="domain" description="SAP" evidence="2">
    <location>
        <begin position="251"/>
        <end position="285"/>
    </location>
</feature>
<evidence type="ECO:0000256" key="1">
    <source>
        <dbReference type="SAM" id="MobiDB-lite"/>
    </source>
</evidence>
<feature type="region of interest" description="Disordered" evidence="1">
    <location>
        <begin position="659"/>
        <end position="752"/>
    </location>
</feature>
<feature type="compositionally biased region" description="Basic residues" evidence="1">
    <location>
        <begin position="27"/>
        <end position="36"/>
    </location>
</feature>
<evidence type="ECO:0000313" key="4">
    <source>
        <dbReference type="Proteomes" id="UP001157974"/>
    </source>
</evidence>
<evidence type="ECO:0000259" key="2">
    <source>
        <dbReference type="PROSITE" id="PS50800"/>
    </source>
</evidence>
<reference evidence="3 4" key="1">
    <citation type="journal article" date="2023" name="Nat. Commun.">
        <title>Origin of minicircular mitochondrial genomes in red algae.</title>
        <authorList>
            <person name="Lee Y."/>
            <person name="Cho C.H."/>
            <person name="Lee Y.M."/>
            <person name="Park S.I."/>
            <person name="Yang J.H."/>
            <person name="West J.A."/>
            <person name="Bhattacharya D."/>
            <person name="Yoon H.S."/>
        </authorList>
    </citation>
    <scope>NUCLEOTIDE SEQUENCE [LARGE SCALE GENOMIC DNA]</scope>
    <source>
        <strain evidence="3 4">CCMP1338</strain>
        <tissue evidence="3">Whole cell</tissue>
    </source>
</reference>
<dbReference type="Proteomes" id="UP001157974">
    <property type="component" value="Unassembled WGS sequence"/>
</dbReference>
<organism evidence="3 4">
    <name type="scientific">Rhodosorus marinus</name>
    <dbReference type="NCBI Taxonomy" id="101924"/>
    <lineage>
        <taxon>Eukaryota</taxon>
        <taxon>Rhodophyta</taxon>
        <taxon>Stylonematophyceae</taxon>
        <taxon>Stylonematales</taxon>
        <taxon>Stylonemataceae</taxon>
        <taxon>Rhodosorus</taxon>
    </lineage>
</organism>
<dbReference type="SMART" id="SM00513">
    <property type="entry name" value="SAP"/>
    <property type="match status" value="1"/>
</dbReference>
<feature type="compositionally biased region" description="Basic and acidic residues" evidence="1">
    <location>
        <begin position="708"/>
        <end position="717"/>
    </location>
</feature>
<feature type="region of interest" description="Disordered" evidence="1">
    <location>
        <begin position="1"/>
        <end position="45"/>
    </location>
</feature>
<dbReference type="EMBL" id="JAMWBK010000004">
    <property type="protein sequence ID" value="KAJ8905514.1"/>
    <property type="molecule type" value="Genomic_DNA"/>
</dbReference>
<feature type="compositionally biased region" description="Basic residues" evidence="1">
    <location>
        <begin position="737"/>
        <end position="752"/>
    </location>
</feature>
<gene>
    <name evidence="3" type="ORF">NDN08_002021</name>
</gene>
<accession>A0AAV8UTY5</accession>
<feature type="compositionally biased region" description="Polar residues" evidence="1">
    <location>
        <begin position="90"/>
        <end position="109"/>
    </location>
</feature>
<proteinExistence type="predicted"/>
<evidence type="ECO:0000313" key="3">
    <source>
        <dbReference type="EMBL" id="KAJ8905514.1"/>
    </source>
</evidence>
<feature type="compositionally biased region" description="Basic and acidic residues" evidence="1">
    <location>
        <begin position="308"/>
        <end position="322"/>
    </location>
</feature>
<feature type="compositionally biased region" description="Polar residues" evidence="1">
    <location>
        <begin position="446"/>
        <end position="458"/>
    </location>
</feature>
<dbReference type="Gene3D" id="1.10.720.30">
    <property type="entry name" value="SAP domain"/>
    <property type="match status" value="1"/>
</dbReference>
<keyword evidence="4" id="KW-1185">Reference proteome</keyword>
<feature type="compositionally biased region" description="Polar residues" evidence="1">
    <location>
        <begin position="509"/>
        <end position="524"/>
    </location>
</feature>
<feature type="region of interest" description="Disordered" evidence="1">
    <location>
        <begin position="59"/>
        <end position="142"/>
    </location>
</feature>
<feature type="compositionally biased region" description="Polar residues" evidence="1">
    <location>
        <begin position="293"/>
        <end position="307"/>
    </location>
</feature>
<comment type="caution">
    <text evidence="3">The sequence shown here is derived from an EMBL/GenBank/DDBJ whole genome shotgun (WGS) entry which is preliminary data.</text>
</comment>
<dbReference type="AlphaFoldDB" id="A0AAV8UTY5"/>
<name>A0AAV8UTY5_9RHOD</name>